<evidence type="ECO:0000256" key="1">
    <source>
        <dbReference type="SAM" id="MobiDB-lite"/>
    </source>
</evidence>
<reference evidence="2" key="1">
    <citation type="submission" date="2017-09" db="EMBL/GenBank/DDBJ databases">
        <title>Polyketide synthases of a Diaporthe helianthi virulent isolate.</title>
        <authorList>
            <person name="Baroncelli R."/>
        </authorList>
    </citation>
    <scope>NUCLEOTIDE SEQUENCE [LARGE SCALE GENOMIC DNA]</scope>
    <source>
        <strain evidence="2">7/96</strain>
    </source>
</reference>
<sequence>MAVFVDLEDDDVEPLEQVHNLTAKPVWNGNAPPDSSVDPGHEERNGAPRGPDDREEATHEPAVAEAHLMTVALGCYPIVMAVAAQLDLNDLDSLSRTCRGVHDSLLQYRSILLKSTVHCTNDELPVDPESTLRYRARAGNWYYMEDTSRSSYYNGKAGSCARDMVSKCRKCSTVVCRNCAIKPPAPAVMRDRHRRLCLSCQKAPIGGLVKPRLSPDIPAASDLVQRAICTCETAGVWLCQPCGRGIRGADSEYRGIWKWRSQYGEVLGGLGTGIGGNQCGENLLTKLLDADRGVECWRKNECCNSKYIEHETDCDAADAREAEDLLAQGHSAGTSPTTLSLYSGAHSWSSSHSNLSLHSNPSTPGLLDPGSTAANTRTPSPALGPGYARHEVEGIGNKIKSVRITMVRVGGGVPEWEDEKVSGQSLRREATGQARSWCGWCSRVLPSKRDYQMDEKTQATKNGTASV</sequence>
<proteinExistence type="predicted"/>
<dbReference type="Proteomes" id="UP000094444">
    <property type="component" value="Unassembled WGS sequence"/>
</dbReference>
<comment type="caution">
    <text evidence="2">The sequence shown here is derived from an EMBL/GenBank/DDBJ whole genome shotgun (WGS) entry which is preliminary data.</text>
</comment>
<dbReference type="EMBL" id="MAVT02000121">
    <property type="protein sequence ID" value="POS79330.1"/>
    <property type="molecule type" value="Genomic_DNA"/>
</dbReference>
<feature type="compositionally biased region" description="Low complexity" evidence="1">
    <location>
        <begin position="352"/>
        <end position="362"/>
    </location>
</feature>
<protein>
    <submittedName>
        <fullName evidence="2">Uncharacterized protein</fullName>
    </submittedName>
</protein>
<dbReference type="STRING" id="158607.A0A2P5IA11"/>
<evidence type="ECO:0000313" key="3">
    <source>
        <dbReference type="Proteomes" id="UP000094444"/>
    </source>
</evidence>
<name>A0A2P5IA11_DIAHE</name>
<feature type="compositionally biased region" description="Acidic residues" evidence="1">
    <location>
        <begin position="1"/>
        <end position="14"/>
    </location>
</feature>
<accession>A0A2P5IA11</accession>
<feature type="region of interest" description="Disordered" evidence="1">
    <location>
        <begin position="352"/>
        <end position="388"/>
    </location>
</feature>
<dbReference type="AlphaFoldDB" id="A0A2P5IA11"/>
<evidence type="ECO:0000313" key="2">
    <source>
        <dbReference type="EMBL" id="POS79330.1"/>
    </source>
</evidence>
<feature type="region of interest" description="Disordered" evidence="1">
    <location>
        <begin position="1"/>
        <end position="59"/>
    </location>
</feature>
<organism evidence="2 3">
    <name type="scientific">Diaporthe helianthi</name>
    <dbReference type="NCBI Taxonomy" id="158607"/>
    <lineage>
        <taxon>Eukaryota</taxon>
        <taxon>Fungi</taxon>
        <taxon>Dikarya</taxon>
        <taxon>Ascomycota</taxon>
        <taxon>Pezizomycotina</taxon>
        <taxon>Sordariomycetes</taxon>
        <taxon>Sordariomycetidae</taxon>
        <taxon>Diaporthales</taxon>
        <taxon>Diaporthaceae</taxon>
        <taxon>Diaporthe</taxon>
    </lineage>
</organism>
<keyword evidence="3" id="KW-1185">Reference proteome</keyword>
<feature type="compositionally biased region" description="Basic and acidic residues" evidence="1">
    <location>
        <begin position="39"/>
        <end position="59"/>
    </location>
</feature>
<dbReference type="OrthoDB" id="5288318at2759"/>
<dbReference type="InParanoid" id="A0A2P5IA11"/>
<gene>
    <name evidence="2" type="ORF">DHEL01_v202272</name>
</gene>